<reference evidence="1" key="1">
    <citation type="submission" date="2022-01" db="EMBL/GenBank/DDBJ databases">
        <title>Genome Sequence Resource for Two Populations of Ditylenchus destructor, the Migratory Endoparasitic Phytonematode.</title>
        <authorList>
            <person name="Zhang H."/>
            <person name="Lin R."/>
            <person name="Xie B."/>
        </authorList>
    </citation>
    <scope>NUCLEOTIDE SEQUENCE</scope>
    <source>
        <strain evidence="1">BazhouSP</strain>
    </source>
</reference>
<keyword evidence="2" id="KW-1185">Reference proteome</keyword>
<proteinExistence type="predicted"/>
<gene>
    <name evidence="1" type="ORF">DdX_03239</name>
</gene>
<dbReference type="AlphaFoldDB" id="A0AAD4NIY8"/>
<evidence type="ECO:0000313" key="2">
    <source>
        <dbReference type="Proteomes" id="UP001201812"/>
    </source>
</evidence>
<name>A0AAD4NIY8_9BILA</name>
<accession>A0AAD4NIY8</accession>
<dbReference type="EMBL" id="JAKKPZ010000002">
    <property type="protein sequence ID" value="KAI1726517.1"/>
    <property type="molecule type" value="Genomic_DNA"/>
</dbReference>
<protein>
    <submittedName>
        <fullName evidence="1">Uncharacterized protein</fullName>
    </submittedName>
</protein>
<evidence type="ECO:0000313" key="1">
    <source>
        <dbReference type="EMBL" id="KAI1726517.1"/>
    </source>
</evidence>
<organism evidence="1 2">
    <name type="scientific">Ditylenchus destructor</name>
    <dbReference type="NCBI Taxonomy" id="166010"/>
    <lineage>
        <taxon>Eukaryota</taxon>
        <taxon>Metazoa</taxon>
        <taxon>Ecdysozoa</taxon>
        <taxon>Nematoda</taxon>
        <taxon>Chromadorea</taxon>
        <taxon>Rhabditida</taxon>
        <taxon>Tylenchina</taxon>
        <taxon>Tylenchomorpha</taxon>
        <taxon>Sphaerularioidea</taxon>
        <taxon>Anguinidae</taxon>
        <taxon>Anguininae</taxon>
        <taxon>Ditylenchus</taxon>
    </lineage>
</organism>
<sequence>MRPVNNCDPERFDQLYTPLLQGYLSYIDACRIHISQFNEQIDPRTDQNVSSSPIDSLLRTQSTAFDAQEPIESNPELALLLDNYRLYTLYTDRLLQLRNKHDKSYGNFNMKGWF</sequence>
<comment type="caution">
    <text evidence="1">The sequence shown here is derived from an EMBL/GenBank/DDBJ whole genome shotgun (WGS) entry which is preliminary data.</text>
</comment>
<dbReference type="Proteomes" id="UP001201812">
    <property type="component" value="Unassembled WGS sequence"/>
</dbReference>